<dbReference type="InterPro" id="IPR038488">
    <property type="entry name" value="Integrase_DNA-bd_sf"/>
</dbReference>
<dbReference type="RefSeq" id="WP_379106457.1">
    <property type="nucleotide sequence ID" value="NZ_JBHUGZ010000030.1"/>
</dbReference>
<dbReference type="InterPro" id="IPR050808">
    <property type="entry name" value="Phage_Integrase"/>
</dbReference>
<dbReference type="PROSITE" id="PS51898">
    <property type="entry name" value="TYR_RECOMBINASE"/>
    <property type="match status" value="1"/>
</dbReference>
<keyword evidence="7" id="KW-1185">Reference proteome</keyword>
<accession>A0ABW4UNN5</accession>
<reference evidence="7" key="1">
    <citation type="journal article" date="2019" name="Int. J. Syst. Evol. Microbiol.">
        <title>The Global Catalogue of Microorganisms (GCM) 10K type strain sequencing project: providing services to taxonomists for standard genome sequencing and annotation.</title>
        <authorList>
            <consortium name="The Broad Institute Genomics Platform"/>
            <consortium name="The Broad Institute Genome Sequencing Center for Infectious Disease"/>
            <person name="Wu L."/>
            <person name="Ma J."/>
        </authorList>
    </citation>
    <scope>NUCLEOTIDE SEQUENCE [LARGE SCALE GENOMIC DNA]</scope>
    <source>
        <strain evidence="7">CGMCC 1.16225</strain>
    </source>
</reference>
<evidence type="ECO:0000313" key="6">
    <source>
        <dbReference type="EMBL" id="MFD1987986.1"/>
    </source>
</evidence>
<sequence length="428" mass="46291">MPKISKRVVDAAAPTDRRFYVWDDQIKGFGLLVLPTGVKSYIFQYRTPEARERRATIGKHGSLTAEEARDKADEMRGAVKAGRDPLDEKQQRRKAATVNDVLDIYLESEAFKAKAVGTRATDKGRINRHLKPLLGKLHVDALRPGDLSKAYASIRDGKTAIREKMGKRGLARVRGGEGAARKSLRLLRSTFAWAVTEKLIGSNPAKDFKTSVDGVREVILDDAAAYGRLFKTLDVMDAEKRVRQPVADAIRVIALTGARRGEVAGLKWTHVNLKTGMLTLPPASHKTGGKTGKPRIIGLPTAAQALIARQPAGDPDDFVFSPAKGEGPVVLSKIWNKVRVEAKLPDRIGLHGLRHSLASHMAMAGAQASEIMTALGHRDLATSQKYVHWAEDARQAIAEKGASVALAGLASSKGEPKADVVPLKGGAL</sequence>
<dbReference type="PANTHER" id="PTHR30629">
    <property type="entry name" value="PROPHAGE INTEGRASE"/>
    <property type="match status" value="1"/>
</dbReference>
<evidence type="ECO:0000259" key="5">
    <source>
        <dbReference type="PROSITE" id="PS51898"/>
    </source>
</evidence>
<dbReference type="InterPro" id="IPR002104">
    <property type="entry name" value="Integrase_catalytic"/>
</dbReference>
<gene>
    <name evidence="6" type="ORF">ACFSOZ_36820</name>
</gene>
<proteinExistence type="inferred from homology"/>
<dbReference type="InterPro" id="IPR011010">
    <property type="entry name" value="DNA_brk_join_enz"/>
</dbReference>
<dbReference type="InterPro" id="IPR013762">
    <property type="entry name" value="Integrase-like_cat_sf"/>
</dbReference>
<comment type="similarity">
    <text evidence="1">Belongs to the 'phage' integrase family.</text>
</comment>
<dbReference type="Gene3D" id="3.30.160.390">
    <property type="entry name" value="Integrase, DNA-binding domain"/>
    <property type="match status" value="1"/>
</dbReference>
<comment type="caution">
    <text evidence="6">The sequence shown here is derived from an EMBL/GenBank/DDBJ whole genome shotgun (WGS) entry which is preliminary data.</text>
</comment>
<dbReference type="Pfam" id="PF00589">
    <property type="entry name" value="Phage_integrase"/>
    <property type="match status" value="1"/>
</dbReference>
<protein>
    <submittedName>
        <fullName evidence="6">Tyrosine-type recombinase/integrase</fullName>
    </submittedName>
</protein>
<organism evidence="6 7">
    <name type="scientific">Mesorhizobium newzealandense</name>
    <dbReference type="NCBI Taxonomy" id="1300302"/>
    <lineage>
        <taxon>Bacteria</taxon>
        <taxon>Pseudomonadati</taxon>
        <taxon>Pseudomonadota</taxon>
        <taxon>Alphaproteobacteria</taxon>
        <taxon>Hyphomicrobiales</taxon>
        <taxon>Phyllobacteriaceae</taxon>
        <taxon>Mesorhizobium</taxon>
    </lineage>
</organism>
<dbReference type="Gene3D" id="1.10.150.130">
    <property type="match status" value="1"/>
</dbReference>
<dbReference type="Gene3D" id="1.10.443.10">
    <property type="entry name" value="Intergrase catalytic core"/>
    <property type="match status" value="1"/>
</dbReference>
<keyword evidence="3" id="KW-0238">DNA-binding</keyword>
<evidence type="ECO:0000256" key="4">
    <source>
        <dbReference type="ARBA" id="ARBA00023172"/>
    </source>
</evidence>
<dbReference type="SUPFAM" id="SSF56349">
    <property type="entry name" value="DNA breaking-rejoining enzymes"/>
    <property type="match status" value="1"/>
</dbReference>
<evidence type="ECO:0000256" key="3">
    <source>
        <dbReference type="ARBA" id="ARBA00023125"/>
    </source>
</evidence>
<keyword evidence="2" id="KW-0229">DNA integration</keyword>
<dbReference type="Pfam" id="PF13356">
    <property type="entry name" value="Arm-DNA-bind_3"/>
    <property type="match status" value="1"/>
</dbReference>
<dbReference type="CDD" id="cd00796">
    <property type="entry name" value="INT_Rci_Hp1_C"/>
    <property type="match status" value="1"/>
</dbReference>
<dbReference type="Proteomes" id="UP001597405">
    <property type="component" value="Unassembled WGS sequence"/>
</dbReference>
<dbReference type="InterPro" id="IPR010998">
    <property type="entry name" value="Integrase_recombinase_N"/>
</dbReference>
<name>A0ABW4UNN5_9HYPH</name>
<evidence type="ECO:0000256" key="2">
    <source>
        <dbReference type="ARBA" id="ARBA00022908"/>
    </source>
</evidence>
<dbReference type="InterPro" id="IPR025166">
    <property type="entry name" value="Integrase_DNA_bind_dom"/>
</dbReference>
<dbReference type="PANTHER" id="PTHR30629:SF2">
    <property type="entry name" value="PROPHAGE INTEGRASE INTS-RELATED"/>
    <property type="match status" value="1"/>
</dbReference>
<evidence type="ECO:0000256" key="1">
    <source>
        <dbReference type="ARBA" id="ARBA00008857"/>
    </source>
</evidence>
<dbReference type="EMBL" id="JBHUGZ010000030">
    <property type="protein sequence ID" value="MFD1987986.1"/>
    <property type="molecule type" value="Genomic_DNA"/>
</dbReference>
<feature type="domain" description="Tyr recombinase" evidence="5">
    <location>
        <begin position="228"/>
        <end position="399"/>
    </location>
</feature>
<evidence type="ECO:0000313" key="7">
    <source>
        <dbReference type="Proteomes" id="UP001597405"/>
    </source>
</evidence>
<keyword evidence="4" id="KW-0233">DNA recombination</keyword>